<reference evidence="1 2" key="1">
    <citation type="submission" date="2020-09" db="EMBL/GenBank/DDBJ databases">
        <title>Methylomonas albis sp. nov. and Methylomonas fluvii sp. nov.: Two cold-adapted methanotrophs from the River Elbe and an amended description of Methylovulum psychrotolerans strain Eb1.</title>
        <authorList>
            <person name="Bussmann I.K."/>
            <person name="Klings K.-W."/>
            <person name="Warnstedt J."/>
            <person name="Hoppert M."/>
            <person name="Saborowski A."/>
            <person name="Horn F."/>
            <person name="Liebner S."/>
        </authorList>
    </citation>
    <scope>NUCLEOTIDE SEQUENCE [LARGE SCALE GENOMIC DNA]</scope>
    <source>
        <strain evidence="1 2">EbB</strain>
    </source>
</reference>
<accession>A0ABR9D885</accession>
<evidence type="ECO:0000313" key="1">
    <source>
        <dbReference type="EMBL" id="MBD9358976.1"/>
    </source>
</evidence>
<comment type="caution">
    <text evidence="1">The sequence shown here is derived from an EMBL/GenBank/DDBJ whole genome shotgun (WGS) entry which is preliminary data.</text>
</comment>
<proteinExistence type="predicted"/>
<sequence>MSQNDVYAEWQKLCEEQEKAREAYFKAFSSVNQKFAAFAQGVSNKNPNNNELSKFDEAWKAWEDVKNRMHQFAKDNA</sequence>
<evidence type="ECO:0000313" key="2">
    <source>
        <dbReference type="Proteomes" id="UP000641152"/>
    </source>
</evidence>
<dbReference type="Proteomes" id="UP000641152">
    <property type="component" value="Unassembled WGS sequence"/>
</dbReference>
<protein>
    <submittedName>
        <fullName evidence="1">Uncharacterized protein</fullName>
    </submittedName>
</protein>
<keyword evidence="2" id="KW-1185">Reference proteome</keyword>
<dbReference type="RefSeq" id="WP_192391926.1">
    <property type="nucleotide sequence ID" value="NZ_CAJHIU010000001.1"/>
</dbReference>
<organism evidence="1 2">
    <name type="scientific">Methylomonas fluvii</name>
    <dbReference type="NCBI Taxonomy" id="1854564"/>
    <lineage>
        <taxon>Bacteria</taxon>
        <taxon>Pseudomonadati</taxon>
        <taxon>Pseudomonadota</taxon>
        <taxon>Gammaproteobacteria</taxon>
        <taxon>Methylococcales</taxon>
        <taxon>Methylococcaceae</taxon>
        <taxon>Methylomonas</taxon>
    </lineage>
</organism>
<gene>
    <name evidence="1" type="ORF">EBB_00105</name>
</gene>
<dbReference type="EMBL" id="JACXST010000001">
    <property type="protein sequence ID" value="MBD9358976.1"/>
    <property type="molecule type" value="Genomic_DNA"/>
</dbReference>
<name>A0ABR9D885_9GAMM</name>